<dbReference type="Proteomes" id="UP000324222">
    <property type="component" value="Unassembled WGS sequence"/>
</dbReference>
<organism evidence="4 5">
    <name type="scientific">Portunus trituberculatus</name>
    <name type="common">Swimming crab</name>
    <name type="synonym">Neptunus trituberculatus</name>
    <dbReference type="NCBI Taxonomy" id="210409"/>
    <lineage>
        <taxon>Eukaryota</taxon>
        <taxon>Metazoa</taxon>
        <taxon>Ecdysozoa</taxon>
        <taxon>Arthropoda</taxon>
        <taxon>Crustacea</taxon>
        <taxon>Multicrustacea</taxon>
        <taxon>Malacostraca</taxon>
        <taxon>Eumalacostraca</taxon>
        <taxon>Eucarida</taxon>
        <taxon>Decapoda</taxon>
        <taxon>Pleocyemata</taxon>
        <taxon>Brachyura</taxon>
        <taxon>Eubrachyura</taxon>
        <taxon>Portunoidea</taxon>
        <taxon>Portunidae</taxon>
        <taxon>Portuninae</taxon>
        <taxon>Portunus</taxon>
    </lineage>
</organism>
<accession>A0A5B7G1C8</accession>
<dbReference type="InterPro" id="IPR000618">
    <property type="entry name" value="Insect_cuticle"/>
</dbReference>
<keyword evidence="1 2" id="KW-0193">Cuticle</keyword>
<keyword evidence="3" id="KW-0732">Signal</keyword>
<dbReference type="GO" id="GO:0008010">
    <property type="term" value="F:structural constituent of chitin-based larval cuticle"/>
    <property type="evidence" value="ECO:0007669"/>
    <property type="project" value="TreeGrafter"/>
</dbReference>
<dbReference type="GO" id="GO:0062129">
    <property type="term" value="C:chitin-based extracellular matrix"/>
    <property type="evidence" value="ECO:0007669"/>
    <property type="project" value="TreeGrafter"/>
</dbReference>
<protein>
    <submittedName>
        <fullName evidence="4">Cuticle protein AM1199</fullName>
    </submittedName>
</protein>
<dbReference type="PANTHER" id="PTHR10380:SF173">
    <property type="entry name" value="CUTICULAR PROTEIN 47EF, ISOFORM C-RELATED"/>
    <property type="match status" value="1"/>
</dbReference>
<evidence type="ECO:0000256" key="3">
    <source>
        <dbReference type="SAM" id="SignalP"/>
    </source>
</evidence>
<dbReference type="OrthoDB" id="6352731at2759"/>
<gene>
    <name evidence="4" type="primary">CUPA3_7</name>
    <name evidence="4" type="ORF">E2C01_046578</name>
</gene>
<evidence type="ECO:0000256" key="1">
    <source>
        <dbReference type="ARBA" id="ARBA00022460"/>
    </source>
</evidence>
<keyword evidence="5" id="KW-1185">Reference proteome</keyword>
<dbReference type="InterPro" id="IPR050468">
    <property type="entry name" value="Cuticle_Struct_Prot"/>
</dbReference>
<evidence type="ECO:0000313" key="5">
    <source>
        <dbReference type="Proteomes" id="UP000324222"/>
    </source>
</evidence>
<evidence type="ECO:0000256" key="2">
    <source>
        <dbReference type="PROSITE-ProRule" id="PRU00497"/>
    </source>
</evidence>
<dbReference type="InterPro" id="IPR031311">
    <property type="entry name" value="CHIT_BIND_RR_consensus"/>
</dbReference>
<feature type="chain" id="PRO_5022927466" evidence="3">
    <location>
        <begin position="16"/>
        <end position="138"/>
    </location>
</feature>
<comment type="caution">
    <text evidence="4">The sequence shown here is derived from an EMBL/GenBank/DDBJ whole genome shotgun (WGS) entry which is preliminary data.</text>
</comment>
<dbReference type="Pfam" id="PF00379">
    <property type="entry name" value="Chitin_bind_4"/>
    <property type="match status" value="1"/>
</dbReference>
<sequence length="138" mass="15403">MKLLIFASLAAVALASPQFRGFQRTSPVRPNLDHIAILSDNRYDQGDGNFGYDFETEHGIKVDVQGTPGSQGQSNIGGFYRFILDDGTTAEIRYVADELGYRPESPLLPTPHPLPQHAIDQIRFAESQRGRNSPDRRF</sequence>
<proteinExistence type="predicted"/>
<dbReference type="PANTHER" id="PTHR10380">
    <property type="entry name" value="CUTICLE PROTEIN"/>
    <property type="match status" value="1"/>
</dbReference>
<reference evidence="4 5" key="1">
    <citation type="submission" date="2019-05" db="EMBL/GenBank/DDBJ databases">
        <title>Another draft genome of Portunus trituberculatus and its Hox gene families provides insights of decapod evolution.</title>
        <authorList>
            <person name="Jeong J.-H."/>
            <person name="Song I."/>
            <person name="Kim S."/>
            <person name="Choi T."/>
            <person name="Kim D."/>
            <person name="Ryu S."/>
            <person name="Kim W."/>
        </authorList>
    </citation>
    <scope>NUCLEOTIDE SEQUENCE [LARGE SCALE GENOMIC DNA]</scope>
    <source>
        <tissue evidence="4">Muscle</tissue>
    </source>
</reference>
<name>A0A5B7G1C8_PORTR</name>
<dbReference type="AlphaFoldDB" id="A0A5B7G1C8"/>
<dbReference type="PRINTS" id="PR00947">
    <property type="entry name" value="CUTICLE"/>
</dbReference>
<feature type="signal peptide" evidence="3">
    <location>
        <begin position="1"/>
        <end position="15"/>
    </location>
</feature>
<dbReference type="PROSITE" id="PS00233">
    <property type="entry name" value="CHIT_BIND_RR_1"/>
    <property type="match status" value="1"/>
</dbReference>
<evidence type="ECO:0000313" key="4">
    <source>
        <dbReference type="EMBL" id="MPC52702.1"/>
    </source>
</evidence>
<dbReference type="PROSITE" id="PS51155">
    <property type="entry name" value="CHIT_BIND_RR_2"/>
    <property type="match status" value="1"/>
</dbReference>
<dbReference type="EMBL" id="VSRR010011084">
    <property type="protein sequence ID" value="MPC52702.1"/>
    <property type="molecule type" value="Genomic_DNA"/>
</dbReference>